<sequence>MDADLGAIPTTVSYGVHPMAACILTGPSFSQHAPVIGQISSLLAAPLQARRTKKRALEEPHPPPGMVCAWF</sequence>
<proteinExistence type="predicted"/>
<accession>A0A0B7JKQ9</accession>
<reference evidence="1" key="1">
    <citation type="submission" date="2015-01" db="EMBL/GenBank/DDBJ databases">
        <authorList>
            <person name="Durling Mikael"/>
        </authorList>
    </citation>
    <scope>NUCLEOTIDE SEQUENCE</scope>
</reference>
<protein>
    <submittedName>
        <fullName evidence="1">Uncharacterized protein</fullName>
    </submittedName>
</protein>
<organism evidence="1">
    <name type="scientific">Bionectria ochroleuca</name>
    <name type="common">Gliocladium roseum</name>
    <dbReference type="NCBI Taxonomy" id="29856"/>
    <lineage>
        <taxon>Eukaryota</taxon>
        <taxon>Fungi</taxon>
        <taxon>Dikarya</taxon>
        <taxon>Ascomycota</taxon>
        <taxon>Pezizomycotina</taxon>
        <taxon>Sordariomycetes</taxon>
        <taxon>Hypocreomycetidae</taxon>
        <taxon>Hypocreales</taxon>
        <taxon>Bionectriaceae</taxon>
        <taxon>Clonostachys</taxon>
    </lineage>
</organism>
<dbReference type="AlphaFoldDB" id="A0A0B7JKQ9"/>
<name>A0A0B7JKQ9_BIOOC</name>
<evidence type="ECO:0000313" key="1">
    <source>
        <dbReference type="EMBL" id="CEO45513.1"/>
    </source>
</evidence>
<dbReference type="EMBL" id="CDPU01000003">
    <property type="protein sequence ID" value="CEO45513.1"/>
    <property type="molecule type" value="Genomic_DNA"/>
</dbReference>
<gene>
    <name evidence="1" type="ORF">BN869_000001568_1</name>
</gene>